<sequence>MSEETIAVFGHPVMRAEALALEGVADRLSLRDYEVAVEVGAFQLERDVLQRLRFNVAVEIASPGEAAGDDVDAILSYDKITEAIDYELAAERLNLLETLAERIAARVLLEPQAKRVFLRIEKPDRGPFVLGLEIVRETGLVEVEAATGPVPKIVVVPAGQGVDILPDGPVVIVPEAAAQAGFDVVTDARMTLLEAEKNAWRIAAAHDLMDVIATRTELDWALKNGRVPVWAPSRMLFDTMGAPVSGSAMEQAQWLADELGGGGVEMLEDQA</sequence>
<evidence type="ECO:0000313" key="2">
    <source>
        <dbReference type="EMBL" id="MBI1493275.1"/>
    </source>
</evidence>
<dbReference type="GO" id="GO:0006760">
    <property type="term" value="P:folic acid-containing compound metabolic process"/>
    <property type="evidence" value="ECO:0007669"/>
    <property type="project" value="InterPro"/>
</dbReference>
<dbReference type="InterPro" id="IPR006157">
    <property type="entry name" value="FolB_dom"/>
</dbReference>
<reference evidence="2" key="1">
    <citation type="submission" date="2020-10" db="EMBL/GenBank/DDBJ databases">
        <title>Paenihalocynthiibacter styelae gen. nov., sp. nov., isolated from stalked sea squirt Styela clava.</title>
        <authorList>
            <person name="Kim Y.-O."/>
            <person name="Yoon J.-H."/>
        </authorList>
    </citation>
    <scope>NUCLEOTIDE SEQUENCE</scope>
    <source>
        <strain evidence="2">MYP1-1</strain>
    </source>
</reference>
<comment type="caution">
    <text evidence="2">The sequence shown here is derived from an EMBL/GenBank/DDBJ whole genome shotgun (WGS) entry which is preliminary data.</text>
</comment>
<keyword evidence="3" id="KW-1185">Reference proteome</keyword>
<dbReference type="EMBL" id="JADCKQ010000004">
    <property type="protein sequence ID" value="MBI1493275.1"/>
    <property type="molecule type" value="Genomic_DNA"/>
</dbReference>
<dbReference type="RefSeq" id="WP_228848126.1">
    <property type="nucleotide sequence ID" value="NZ_JADCKQ010000004.1"/>
</dbReference>
<dbReference type="Gene3D" id="3.30.1130.10">
    <property type="match status" value="1"/>
</dbReference>
<proteinExistence type="predicted"/>
<evidence type="ECO:0000259" key="1">
    <source>
        <dbReference type="SMART" id="SM00905"/>
    </source>
</evidence>
<feature type="domain" description="Dihydroneopterin aldolase/epimerase" evidence="1">
    <location>
        <begin position="28"/>
        <end position="136"/>
    </location>
</feature>
<protein>
    <submittedName>
        <fullName evidence="2">Dihydroneopterin aldolase</fullName>
    </submittedName>
</protein>
<dbReference type="SMART" id="SM00905">
    <property type="entry name" value="FolB"/>
    <property type="match status" value="1"/>
</dbReference>
<dbReference type="InterPro" id="IPR043133">
    <property type="entry name" value="GTP-CH-I_C/QueF"/>
</dbReference>
<accession>A0A8J7J4Q7</accession>
<dbReference type="AlphaFoldDB" id="A0A8J7J4Q7"/>
<evidence type="ECO:0000313" key="3">
    <source>
        <dbReference type="Proteomes" id="UP000640583"/>
    </source>
</evidence>
<gene>
    <name evidence="2" type="ORF">H1D41_06485</name>
</gene>
<name>A0A8J7J4Q7_9RHOB</name>
<dbReference type="Pfam" id="PF02152">
    <property type="entry name" value="FolB"/>
    <property type="match status" value="1"/>
</dbReference>
<dbReference type="SUPFAM" id="SSF55620">
    <property type="entry name" value="Tetrahydrobiopterin biosynthesis enzymes-like"/>
    <property type="match status" value="1"/>
</dbReference>
<dbReference type="GO" id="GO:0004150">
    <property type="term" value="F:dihydroneopterin aldolase activity"/>
    <property type="evidence" value="ECO:0007669"/>
    <property type="project" value="InterPro"/>
</dbReference>
<dbReference type="Proteomes" id="UP000640583">
    <property type="component" value="Unassembled WGS sequence"/>
</dbReference>
<organism evidence="2 3">
    <name type="scientific">Halocynthiibacter styelae</name>
    <dbReference type="NCBI Taxonomy" id="2761955"/>
    <lineage>
        <taxon>Bacteria</taxon>
        <taxon>Pseudomonadati</taxon>
        <taxon>Pseudomonadota</taxon>
        <taxon>Alphaproteobacteria</taxon>
        <taxon>Rhodobacterales</taxon>
        <taxon>Paracoccaceae</taxon>
        <taxon>Halocynthiibacter</taxon>
    </lineage>
</organism>